<keyword evidence="4" id="KW-1185">Reference proteome</keyword>
<dbReference type="Gene3D" id="3.30.530.20">
    <property type="match status" value="1"/>
</dbReference>
<protein>
    <submittedName>
        <fullName evidence="3">SRPBCC family protein</fullName>
    </submittedName>
</protein>
<dbReference type="AlphaFoldDB" id="A0A930VAB6"/>
<dbReference type="Pfam" id="PF08327">
    <property type="entry name" value="AHSA1"/>
    <property type="match status" value="1"/>
</dbReference>
<sequence>MSTDARVTVATIEADATIPGIRFVRDFEATPEQLFRAHTDRDLFLRWNGPNDMDTDIQVWDARTGGEWRYVTRDDRGEYGFHGCFHEVRTDRIVQTFTYDGFPDGVALETITFTDLGDGRTRLEALSLCDSFEGRDMMLASGMEVGVHDGYAKLDGLLADGSI</sequence>
<dbReference type="CDD" id="cd07826">
    <property type="entry name" value="SRPBCC_CalC_Aha1-like_9"/>
    <property type="match status" value="1"/>
</dbReference>
<proteinExistence type="inferred from homology"/>
<name>A0A930VAB6_9ACTN</name>
<evidence type="ECO:0000256" key="1">
    <source>
        <dbReference type="ARBA" id="ARBA00006817"/>
    </source>
</evidence>
<reference evidence="3" key="1">
    <citation type="submission" date="2020-11" db="EMBL/GenBank/DDBJ databases">
        <title>Nocardioides sp. nov., isolated from Soil of Cynanchum wilfordii Hemsley rhizosphere.</title>
        <authorList>
            <person name="Lee J.-S."/>
            <person name="Suh M.K."/>
            <person name="Kim J.-S."/>
        </authorList>
    </citation>
    <scope>NUCLEOTIDE SEQUENCE</scope>
    <source>
        <strain evidence="3">KCTC 19275</strain>
    </source>
</reference>
<dbReference type="SUPFAM" id="SSF55961">
    <property type="entry name" value="Bet v1-like"/>
    <property type="match status" value="1"/>
</dbReference>
<dbReference type="EMBL" id="JADKPN010000001">
    <property type="protein sequence ID" value="MBF4761926.1"/>
    <property type="molecule type" value="Genomic_DNA"/>
</dbReference>
<evidence type="ECO:0000313" key="3">
    <source>
        <dbReference type="EMBL" id="MBF4761926.1"/>
    </source>
</evidence>
<gene>
    <name evidence="3" type="ORF">ISU07_02195</name>
</gene>
<organism evidence="3 4">
    <name type="scientific">Nocardioides islandensis</name>
    <dbReference type="NCBI Taxonomy" id="433663"/>
    <lineage>
        <taxon>Bacteria</taxon>
        <taxon>Bacillati</taxon>
        <taxon>Actinomycetota</taxon>
        <taxon>Actinomycetes</taxon>
        <taxon>Propionibacteriales</taxon>
        <taxon>Nocardioidaceae</taxon>
        <taxon>Nocardioides</taxon>
    </lineage>
</organism>
<dbReference type="Proteomes" id="UP000640489">
    <property type="component" value="Unassembled WGS sequence"/>
</dbReference>
<comment type="caution">
    <text evidence="3">The sequence shown here is derived from an EMBL/GenBank/DDBJ whole genome shotgun (WGS) entry which is preliminary data.</text>
</comment>
<comment type="similarity">
    <text evidence="1">Belongs to the AHA1 family.</text>
</comment>
<dbReference type="RefSeq" id="WP_194705103.1">
    <property type="nucleotide sequence ID" value="NZ_JADKPN010000001.1"/>
</dbReference>
<accession>A0A930VAB6</accession>
<feature type="domain" description="Activator of Hsp90 ATPase homologue 1/2-like C-terminal" evidence="2">
    <location>
        <begin position="29"/>
        <end position="158"/>
    </location>
</feature>
<evidence type="ECO:0000259" key="2">
    <source>
        <dbReference type="Pfam" id="PF08327"/>
    </source>
</evidence>
<evidence type="ECO:0000313" key="4">
    <source>
        <dbReference type="Proteomes" id="UP000640489"/>
    </source>
</evidence>
<dbReference type="InterPro" id="IPR023393">
    <property type="entry name" value="START-like_dom_sf"/>
</dbReference>
<dbReference type="InterPro" id="IPR013538">
    <property type="entry name" value="ASHA1/2-like_C"/>
</dbReference>